<dbReference type="SUPFAM" id="SSF46626">
    <property type="entry name" value="Cytochrome c"/>
    <property type="match status" value="1"/>
</dbReference>
<accession>A0A1E5QBF3</accession>
<dbReference type="InterPro" id="IPR050597">
    <property type="entry name" value="Cytochrome_c_Oxidase_Subunit"/>
</dbReference>
<dbReference type="STRING" id="28181.BEN30_03680"/>
<keyword evidence="5" id="KW-0732">Signal</keyword>
<reference evidence="8" key="1">
    <citation type="submission" date="2016-07" db="EMBL/GenBank/DDBJ databases">
        <authorList>
            <person name="Florea S."/>
            <person name="Webb J.S."/>
            <person name="Jaromczyk J."/>
            <person name="Schardl C.L."/>
        </authorList>
    </citation>
    <scope>NUCLEOTIDE SEQUENCE [LARGE SCALE GENOMIC DNA]</scope>
    <source>
        <strain evidence="8">MV-1</strain>
    </source>
</reference>
<keyword evidence="1 4" id="KW-0349">Heme</keyword>
<evidence type="ECO:0000256" key="4">
    <source>
        <dbReference type="PROSITE-ProRule" id="PRU00433"/>
    </source>
</evidence>
<evidence type="ECO:0000313" key="7">
    <source>
        <dbReference type="EMBL" id="OEJ69360.1"/>
    </source>
</evidence>
<dbReference type="GO" id="GO:0009055">
    <property type="term" value="F:electron transfer activity"/>
    <property type="evidence" value="ECO:0007669"/>
    <property type="project" value="InterPro"/>
</dbReference>
<keyword evidence="8" id="KW-1185">Reference proteome</keyword>
<evidence type="ECO:0000256" key="2">
    <source>
        <dbReference type="ARBA" id="ARBA00022723"/>
    </source>
</evidence>
<evidence type="ECO:0000256" key="5">
    <source>
        <dbReference type="SAM" id="SignalP"/>
    </source>
</evidence>
<organism evidence="7 8">
    <name type="scientific">Magnetovibrio blakemorei</name>
    <dbReference type="NCBI Taxonomy" id="28181"/>
    <lineage>
        <taxon>Bacteria</taxon>
        <taxon>Pseudomonadati</taxon>
        <taxon>Pseudomonadota</taxon>
        <taxon>Alphaproteobacteria</taxon>
        <taxon>Rhodospirillales</taxon>
        <taxon>Magnetovibrionaceae</taxon>
        <taxon>Magnetovibrio</taxon>
    </lineage>
</organism>
<dbReference type="PANTHER" id="PTHR33751:SF1">
    <property type="entry name" value="CBB3-TYPE CYTOCHROME C OXIDASE SUBUNIT FIXP"/>
    <property type="match status" value="1"/>
</dbReference>
<dbReference type="InterPro" id="IPR036909">
    <property type="entry name" value="Cyt_c-like_dom_sf"/>
</dbReference>
<evidence type="ECO:0000313" key="8">
    <source>
        <dbReference type="Proteomes" id="UP000095347"/>
    </source>
</evidence>
<sequence>MPKHLILIVLSIALLTAGISVAVYDGNSPAEDHTGGKAQVVIPNFSPTEQHGKTLFETHCAQCHGINAIGTDKGPPFLHRVYHPGHHADGAFFLAVRRGVRSHHWPFGDMPAQPQINDSDISAIVTYVRALQRANGFAP</sequence>
<feature type="chain" id="PRO_5009184190" description="Cytochrome c domain-containing protein" evidence="5">
    <location>
        <begin position="23"/>
        <end position="139"/>
    </location>
</feature>
<proteinExistence type="predicted"/>
<protein>
    <recommendedName>
        <fullName evidence="6">Cytochrome c domain-containing protein</fullName>
    </recommendedName>
</protein>
<dbReference type="PANTHER" id="PTHR33751">
    <property type="entry name" value="CBB3-TYPE CYTOCHROME C OXIDASE SUBUNIT FIXP"/>
    <property type="match status" value="1"/>
</dbReference>
<dbReference type="GO" id="GO:0046872">
    <property type="term" value="F:metal ion binding"/>
    <property type="evidence" value="ECO:0007669"/>
    <property type="project" value="UniProtKB-KW"/>
</dbReference>
<dbReference type="Gene3D" id="1.10.760.10">
    <property type="entry name" value="Cytochrome c-like domain"/>
    <property type="match status" value="1"/>
</dbReference>
<evidence type="ECO:0000256" key="3">
    <source>
        <dbReference type="ARBA" id="ARBA00023004"/>
    </source>
</evidence>
<name>A0A1E5QBF3_9PROT</name>
<dbReference type="InterPro" id="IPR009056">
    <property type="entry name" value="Cyt_c-like_dom"/>
</dbReference>
<dbReference type="AlphaFoldDB" id="A0A1E5QBF3"/>
<feature type="signal peptide" evidence="5">
    <location>
        <begin position="1"/>
        <end position="22"/>
    </location>
</feature>
<dbReference type="Pfam" id="PF00034">
    <property type="entry name" value="Cytochrom_C"/>
    <property type="match status" value="1"/>
</dbReference>
<keyword evidence="2 4" id="KW-0479">Metal-binding</keyword>
<gene>
    <name evidence="7" type="ORF">BEN30_03680</name>
</gene>
<dbReference type="OrthoDB" id="7854060at2"/>
<dbReference type="RefSeq" id="WP_069956823.1">
    <property type="nucleotide sequence ID" value="NZ_MCGG01000008.1"/>
</dbReference>
<dbReference type="EMBL" id="MCGG01000008">
    <property type="protein sequence ID" value="OEJ69360.1"/>
    <property type="molecule type" value="Genomic_DNA"/>
</dbReference>
<evidence type="ECO:0000256" key="1">
    <source>
        <dbReference type="ARBA" id="ARBA00022617"/>
    </source>
</evidence>
<keyword evidence="3 4" id="KW-0408">Iron</keyword>
<dbReference type="PROSITE" id="PS51007">
    <property type="entry name" value="CYTC"/>
    <property type="match status" value="1"/>
</dbReference>
<evidence type="ECO:0000259" key="6">
    <source>
        <dbReference type="PROSITE" id="PS51007"/>
    </source>
</evidence>
<dbReference type="GO" id="GO:0020037">
    <property type="term" value="F:heme binding"/>
    <property type="evidence" value="ECO:0007669"/>
    <property type="project" value="InterPro"/>
</dbReference>
<feature type="domain" description="Cytochrome c" evidence="6">
    <location>
        <begin position="47"/>
        <end position="132"/>
    </location>
</feature>
<comment type="caution">
    <text evidence="7">The sequence shown here is derived from an EMBL/GenBank/DDBJ whole genome shotgun (WGS) entry which is preliminary data.</text>
</comment>
<dbReference type="Proteomes" id="UP000095347">
    <property type="component" value="Unassembled WGS sequence"/>
</dbReference>